<evidence type="ECO:0000259" key="7">
    <source>
        <dbReference type="PROSITE" id="PS51895"/>
    </source>
</evidence>
<comment type="caution">
    <text evidence="5">Lacks conserved residue(s) required for the propagation of feature annotation.</text>
</comment>
<reference evidence="8 9" key="1">
    <citation type="submission" date="2019-06" db="EMBL/GenBank/DDBJ databases">
        <authorList>
            <person name="Broberg M."/>
        </authorList>
    </citation>
    <scope>NUCLEOTIDE SEQUENCE [LARGE SCALE GENOMIC DNA]</scope>
</reference>
<dbReference type="Proteomes" id="UP000766486">
    <property type="component" value="Unassembled WGS sequence"/>
</dbReference>
<feature type="signal peptide" evidence="6">
    <location>
        <begin position="1"/>
        <end position="20"/>
    </location>
</feature>
<proteinExistence type="predicted"/>
<dbReference type="InterPro" id="IPR032382">
    <property type="entry name" value="AltA1"/>
</dbReference>
<dbReference type="PROSITE" id="PS51895">
    <property type="entry name" value="AA1"/>
    <property type="match status" value="1"/>
</dbReference>
<evidence type="ECO:0000256" key="2">
    <source>
        <dbReference type="ARBA" id="ARBA00022525"/>
    </source>
</evidence>
<dbReference type="Gene3D" id="2.40.350.20">
    <property type="match status" value="1"/>
</dbReference>
<evidence type="ECO:0000256" key="5">
    <source>
        <dbReference type="PROSITE-ProRule" id="PRU01243"/>
    </source>
</evidence>
<keyword evidence="9" id="KW-1185">Reference proteome</keyword>
<evidence type="ECO:0000256" key="6">
    <source>
        <dbReference type="SAM" id="SignalP"/>
    </source>
</evidence>
<organism evidence="8 9">
    <name type="scientific">Bionectria ochroleuca</name>
    <name type="common">Gliocladium roseum</name>
    <dbReference type="NCBI Taxonomy" id="29856"/>
    <lineage>
        <taxon>Eukaryota</taxon>
        <taxon>Fungi</taxon>
        <taxon>Dikarya</taxon>
        <taxon>Ascomycota</taxon>
        <taxon>Pezizomycotina</taxon>
        <taxon>Sordariomycetes</taxon>
        <taxon>Hypocreomycetidae</taxon>
        <taxon>Hypocreales</taxon>
        <taxon>Bionectriaceae</taxon>
        <taxon>Clonostachys</taxon>
    </lineage>
</organism>
<comment type="subcellular location">
    <subcellularLocation>
        <location evidence="1">Secreted</location>
    </subcellularLocation>
</comment>
<name>A0ABY6TW82_BIOOC</name>
<keyword evidence="4 5" id="KW-1015">Disulfide bond</keyword>
<comment type="caution">
    <text evidence="8">The sequence shown here is derived from an EMBL/GenBank/DDBJ whole genome shotgun (WGS) entry which is preliminary data.</text>
</comment>
<evidence type="ECO:0000313" key="8">
    <source>
        <dbReference type="EMBL" id="VUC22333.1"/>
    </source>
</evidence>
<evidence type="ECO:0000256" key="1">
    <source>
        <dbReference type="ARBA" id="ARBA00004613"/>
    </source>
</evidence>
<dbReference type="EMBL" id="CABFNS010000551">
    <property type="protein sequence ID" value="VUC22333.1"/>
    <property type="molecule type" value="Genomic_DNA"/>
</dbReference>
<feature type="chain" id="PRO_5046840719" description="AA1-like domain-containing protein" evidence="6">
    <location>
        <begin position="21"/>
        <end position="154"/>
    </location>
</feature>
<evidence type="ECO:0000256" key="3">
    <source>
        <dbReference type="ARBA" id="ARBA00022729"/>
    </source>
</evidence>
<sequence length="154" mass="16560">MRAFTVAASAAFSLFSVVAADTPKEDIWISNFVVRKSSTETGTVINLVDFKITANDVTDQGCSAELPAFPNPTETVDCGYSRYRFSLHKGTGDNEFALRMYHDFALTLLSGLYWGEGDVPVVCRAGGAGQGDYVCTQVTPVGIFVYSKPPPADA</sequence>
<evidence type="ECO:0000313" key="9">
    <source>
        <dbReference type="Proteomes" id="UP000766486"/>
    </source>
</evidence>
<dbReference type="Pfam" id="PF16541">
    <property type="entry name" value="AltA1"/>
    <property type="match status" value="1"/>
</dbReference>
<gene>
    <name evidence="8" type="ORF">CLO192961_LOCUS82014</name>
</gene>
<accession>A0ABY6TW82</accession>
<evidence type="ECO:0000256" key="4">
    <source>
        <dbReference type="ARBA" id="ARBA00023157"/>
    </source>
</evidence>
<protein>
    <recommendedName>
        <fullName evidence="7">AA1-like domain-containing protein</fullName>
    </recommendedName>
</protein>
<keyword evidence="2" id="KW-0964">Secreted</keyword>
<keyword evidence="3 6" id="KW-0732">Signal</keyword>
<feature type="disulfide bond" evidence="5">
    <location>
        <begin position="123"/>
        <end position="135"/>
    </location>
</feature>
<feature type="domain" description="AA1-like" evidence="7">
    <location>
        <begin position="22"/>
        <end position="148"/>
    </location>
</feature>